<evidence type="ECO:0000313" key="10">
    <source>
        <dbReference type="EMBL" id="QIN81834.1"/>
    </source>
</evidence>
<evidence type="ECO:0000259" key="8">
    <source>
        <dbReference type="Pfam" id="PF02770"/>
    </source>
</evidence>
<dbReference type="InterPro" id="IPR009075">
    <property type="entry name" value="AcylCo_DH/oxidase_C"/>
</dbReference>
<sequence length="395" mass="42598">MDFGLGREQRELKDRATEFADREVAPRAAGLDLEDRVPFETLEKLSEMGFMGLCVPVEYGGAGLDFLSYCLLIEELSRADAGVGVTLAVHTSAGTLPILLFGTEEQKAKWVPPLARGERIGSFALTEPSTGSDAAAIETKSEKVEGGYRISGHKQWITNGRIAGTTILFARAPKGVTAFIVPMDAEGISFGKHAKKMGVISATTDDLLLDNVFVPEEDRLGEEGKGLGVALGTLDPGRIGIAAQAVGIAEAAFRYAAGYAARRTTFGKPIGEHQAIAFKLADMQTKIRAARLLVHEAAWMKDQGMRVTEAGARAKLYASQVANEVTNDALQVLGGYGYMKDESPVERYYRDARVTEIYEGTSEIQRLVISRAILREQNEPLEEPGGVEGSRTVVG</sequence>
<evidence type="ECO:0000256" key="1">
    <source>
        <dbReference type="ARBA" id="ARBA00001974"/>
    </source>
</evidence>
<dbReference type="FunFam" id="1.10.540.10:FF:000002">
    <property type="entry name" value="Acyl-CoA dehydrogenase FadE19"/>
    <property type="match status" value="1"/>
</dbReference>
<dbReference type="EMBL" id="CP045119">
    <property type="protein sequence ID" value="QIN81834.1"/>
    <property type="molecule type" value="Genomic_DNA"/>
</dbReference>
<dbReference type="Gene3D" id="1.10.540.10">
    <property type="entry name" value="Acyl-CoA dehydrogenase/oxidase, N-terminal domain"/>
    <property type="match status" value="1"/>
</dbReference>
<dbReference type="InterPro" id="IPR037069">
    <property type="entry name" value="AcylCoA_DH/ox_N_sf"/>
</dbReference>
<name>A0A6G8Q5R9_9ACTN</name>
<evidence type="ECO:0000256" key="5">
    <source>
        <dbReference type="ARBA" id="ARBA00023002"/>
    </source>
</evidence>
<keyword evidence="3 6" id="KW-0285">Flavoprotein</keyword>
<evidence type="ECO:0000256" key="4">
    <source>
        <dbReference type="ARBA" id="ARBA00022827"/>
    </source>
</evidence>
<keyword evidence="11" id="KW-1185">Reference proteome</keyword>
<dbReference type="SUPFAM" id="SSF47203">
    <property type="entry name" value="Acyl-CoA dehydrogenase C-terminal domain-like"/>
    <property type="match status" value="1"/>
</dbReference>
<feature type="domain" description="Acyl-CoA oxidase/dehydrogenase middle" evidence="8">
    <location>
        <begin position="122"/>
        <end position="212"/>
    </location>
</feature>
<dbReference type="Pfam" id="PF02771">
    <property type="entry name" value="Acyl-CoA_dh_N"/>
    <property type="match status" value="1"/>
</dbReference>
<dbReference type="FunFam" id="1.20.140.10:FF:000004">
    <property type="entry name" value="Acyl-CoA dehydrogenase FadE25"/>
    <property type="match status" value="1"/>
</dbReference>
<evidence type="ECO:0000256" key="2">
    <source>
        <dbReference type="ARBA" id="ARBA00009347"/>
    </source>
</evidence>
<dbReference type="KEGG" id="rub:GBA63_03650"/>
<dbReference type="PIRSF" id="PIRSF016578">
    <property type="entry name" value="HsaA"/>
    <property type="match status" value="1"/>
</dbReference>
<dbReference type="InterPro" id="IPR009100">
    <property type="entry name" value="AcylCoA_DH/oxidase_NM_dom_sf"/>
</dbReference>
<dbReference type="PANTHER" id="PTHR43884:SF12">
    <property type="entry name" value="ISOVALERYL-COA DEHYDROGENASE, MITOCHONDRIAL-RELATED"/>
    <property type="match status" value="1"/>
</dbReference>
<keyword evidence="5 6" id="KW-0560">Oxidoreductase</keyword>
<comment type="cofactor">
    <cofactor evidence="1 6">
        <name>FAD</name>
        <dbReference type="ChEBI" id="CHEBI:57692"/>
    </cofactor>
</comment>
<dbReference type="Gene3D" id="2.40.110.10">
    <property type="entry name" value="Butyryl-CoA Dehydrogenase, subunit A, domain 2"/>
    <property type="match status" value="1"/>
</dbReference>
<proteinExistence type="inferred from homology"/>
<feature type="domain" description="Acyl-CoA dehydrogenase/oxidase N-terminal" evidence="9">
    <location>
        <begin position="8"/>
        <end position="118"/>
    </location>
</feature>
<organism evidence="10 11">
    <name type="scientific">Rubrobacter tropicus</name>
    <dbReference type="NCBI Taxonomy" id="2653851"/>
    <lineage>
        <taxon>Bacteria</taxon>
        <taxon>Bacillati</taxon>
        <taxon>Actinomycetota</taxon>
        <taxon>Rubrobacteria</taxon>
        <taxon>Rubrobacterales</taxon>
        <taxon>Rubrobacteraceae</taxon>
        <taxon>Rubrobacter</taxon>
    </lineage>
</organism>
<feature type="domain" description="Acyl-CoA dehydrogenase/oxidase C-terminal" evidence="7">
    <location>
        <begin position="224"/>
        <end position="374"/>
    </location>
</feature>
<dbReference type="InterPro" id="IPR046373">
    <property type="entry name" value="Acyl-CoA_Oxase/DH_mid-dom_sf"/>
</dbReference>
<dbReference type="RefSeq" id="WP_166173597.1">
    <property type="nucleotide sequence ID" value="NZ_CP045119.1"/>
</dbReference>
<reference evidence="10 11" key="1">
    <citation type="submission" date="2019-10" db="EMBL/GenBank/DDBJ databases">
        <title>Rubrobacter sp nov SCSIO 52090 isolated from a deep-sea sediment in the South China Sea.</title>
        <authorList>
            <person name="Chen R.W."/>
        </authorList>
    </citation>
    <scope>NUCLEOTIDE SEQUENCE [LARGE SCALE GENOMIC DNA]</scope>
    <source>
        <strain evidence="10 11">SCSIO 52909</strain>
    </source>
</reference>
<dbReference type="InterPro" id="IPR036250">
    <property type="entry name" value="AcylCo_DH-like_C"/>
</dbReference>
<accession>A0A6G8Q5R9</accession>
<evidence type="ECO:0000256" key="6">
    <source>
        <dbReference type="RuleBase" id="RU362125"/>
    </source>
</evidence>
<evidence type="ECO:0000259" key="9">
    <source>
        <dbReference type="Pfam" id="PF02771"/>
    </source>
</evidence>
<comment type="similarity">
    <text evidence="2 6">Belongs to the acyl-CoA dehydrogenase family.</text>
</comment>
<dbReference type="GO" id="GO:0050660">
    <property type="term" value="F:flavin adenine dinucleotide binding"/>
    <property type="evidence" value="ECO:0007669"/>
    <property type="project" value="InterPro"/>
</dbReference>
<protein>
    <submittedName>
        <fullName evidence="10">Acyl-CoA dehydrogenase</fullName>
    </submittedName>
</protein>
<dbReference type="Pfam" id="PF00441">
    <property type="entry name" value="Acyl-CoA_dh_1"/>
    <property type="match status" value="1"/>
</dbReference>
<dbReference type="InterPro" id="IPR013786">
    <property type="entry name" value="AcylCoA_DH/ox_N"/>
</dbReference>
<dbReference type="AlphaFoldDB" id="A0A6G8Q5R9"/>
<evidence type="ECO:0000313" key="11">
    <source>
        <dbReference type="Proteomes" id="UP000501452"/>
    </source>
</evidence>
<dbReference type="PANTHER" id="PTHR43884">
    <property type="entry name" value="ACYL-COA DEHYDROGENASE"/>
    <property type="match status" value="1"/>
</dbReference>
<dbReference type="GO" id="GO:0003995">
    <property type="term" value="F:acyl-CoA dehydrogenase activity"/>
    <property type="evidence" value="ECO:0007669"/>
    <property type="project" value="TreeGrafter"/>
</dbReference>
<gene>
    <name evidence="10" type="ORF">GBA63_03650</name>
</gene>
<dbReference type="Proteomes" id="UP000501452">
    <property type="component" value="Chromosome"/>
</dbReference>
<dbReference type="Pfam" id="PF02770">
    <property type="entry name" value="Acyl-CoA_dh_M"/>
    <property type="match status" value="1"/>
</dbReference>
<evidence type="ECO:0000256" key="3">
    <source>
        <dbReference type="ARBA" id="ARBA00022630"/>
    </source>
</evidence>
<dbReference type="InterPro" id="IPR006091">
    <property type="entry name" value="Acyl-CoA_Oxase/DH_mid-dom"/>
</dbReference>
<evidence type="ECO:0000259" key="7">
    <source>
        <dbReference type="Pfam" id="PF00441"/>
    </source>
</evidence>
<dbReference type="Gene3D" id="1.20.140.10">
    <property type="entry name" value="Butyryl-CoA Dehydrogenase, subunit A, domain 3"/>
    <property type="match status" value="1"/>
</dbReference>
<keyword evidence="4 6" id="KW-0274">FAD</keyword>
<dbReference type="SUPFAM" id="SSF56645">
    <property type="entry name" value="Acyl-CoA dehydrogenase NM domain-like"/>
    <property type="match status" value="1"/>
</dbReference>